<dbReference type="CDD" id="cd16922">
    <property type="entry name" value="HATPase_EvgS-ArcB-TorS-like"/>
    <property type="match status" value="1"/>
</dbReference>
<comment type="catalytic activity">
    <reaction evidence="1">
        <text>ATP + protein L-histidine = ADP + protein N-phospho-L-histidine.</text>
        <dbReference type="EC" id="2.7.13.3"/>
    </reaction>
</comment>
<dbReference type="Pfam" id="PF02518">
    <property type="entry name" value="HATPase_c"/>
    <property type="match status" value="1"/>
</dbReference>
<evidence type="ECO:0000259" key="7">
    <source>
        <dbReference type="PROSITE" id="PS50109"/>
    </source>
</evidence>
<keyword evidence="6" id="KW-1133">Transmembrane helix</keyword>
<dbReference type="PANTHER" id="PTHR45339">
    <property type="entry name" value="HYBRID SIGNAL TRANSDUCTION HISTIDINE KINASE J"/>
    <property type="match status" value="1"/>
</dbReference>
<name>A0ABV1RC82_9ALTE</name>
<evidence type="ECO:0000313" key="10">
    <source>
        <dbReference type="Proteomes" id="UP001467690"/>
    </source>
</evidence>
<keyword evidence="4" id="KW-0902">Two-component regulatory system</keyword>
<dbReference type="InterPro" id="IPR004358">
    <property type="entry name" value="Sig_transdc_His_kin-like_C"/>
</dbReference>
<evidence type="ECO:0000256" key="3">
    <source>
        <dbReference type="ARBA" id="ARBA00022553"/>
    </source>
</evidence>
<dbReference type="CDD" id="cd17546">
    <property type="entry name" value="REC_hyHK_CKI1_RcsC-like"/>
    <property type="match status" value="1"/>
</dbReference>
<keyword evidence="3 5" id="KW-0597">Phosphoprotein</keyword>
<dbReference type="InterPro" id="IPR003661">
    <property type="entry name" value="HisK_dim/P_dom"/>
</dbReference>
<dbReference type="Proteomes" id="UP001467690">
    <property type="component" value="Unassembled WGS sequence"/>
</dbReference>
<dbReference type="SUPFAM" id="SSF55874">
    <property type="entry name" value="ATPase domain of HSP90 chaperone/DNA topoisomerase II/histidine kinase"/>
    <property type="match status" value="1"/>
</dbReference>
<evidence type="ECO:0000256" key="5">
    <source>
        <dbReference type="PROSITE-ProRule" id="PRU00169"/>
    </source>
</evidence>
<protein>
    <recommendedName>
        <fullName evidence="2">histidine kinase</fullName>
        <ecNumber evidence="2">2.7.13.3</ecNumber>
    </recommendedName>
</protein>
<dbReference type="SUPFAM" id="SSF52172">
    <property type="entry name" value="CheY-like"/>
    <property type="match status" value="2"/>
</dbReference>
<accession>A0ABV1RC82</accession>
<evidence type="ECO:0000256" key="4">
    <source>
        <dbReference type="ARBA" id="ARBA00023012"/>
    </source>
</evidence>
<evidence type="ECO:0000256" key="2">
    <source>
        <dbReference type="ARBA" id="ARBA00012438"/>
    </source>
</evidence>
<comment type="caution">
    <text evidence="9">The sequence shown here is derived from an EMBL/GenBank/DDBJ whole genome shotgun (WGS) entry which is preliminary data.</text>
</comment>
<dbReference type="Pfam" id="PF00512">
    <property type="entry name" value="HisKA"/>
    <property type="match status" value="1"/>
</dbReference>
<dbReference type="Gene3D" id="3.40.50.2300">
    <property type="match status" value="2"/>
</dbReference>
<dbReference type="EC" id="2.7.13.3" evidence="2"/>
<feature type="modified residue" description="4-aspartylphosphate" evidence="5">
    <location>
        <position position="841"/>
    </location>
</feature>
<dbReference type="CDD" id="cd00082">
    <property type="entry name" value="HisKA"/>
    <property type="match status" value="1"/>
</dbReference>
<dbReference type="SMART" id="SM00448">
    <property type="entry name" value="REC"/>
    <property type="match status" value="2"/>
</dbReference>
<evidence type="ECO:0000256" key="6">
    <source>
        <dbReference type="SAM" id="Phobius"/>
    </source>
</evidence>
<dbReference type="PROSITE" id="PS50110">
    <property type="entry name" value="RESPONSE_REGULATORY"/>
    <property type="match status" value="2"/>
</dbReference>
<keyword evidence="6" id="KW-0472">Membrane</keyword>
<dbReference type="InterPro" id="IPR005467">
    <property type="entry name" value="His_kinase_dom"/>
</dbReference>
<dbReference type="InterPro" id="IPR036890">
    <property type="entry name" value="HATPase_C_sf"/>
</dbReference>
<keyword evidence="6" id="KW-0812">Transmembrane</keyword>
<sequence length="916" mass="102140">MFKSILGLLFFLVFTSFSVVTEELDRPSQQPVQVLLLNSFNQDMPWQQSVESGLRQILDSQAIPFNLFIENLDVGRFDEAEQLALFKYYLLNKYADKKVDVVVTQDAAAAILLRQLPQFHRSVPRVYVEPGAGFKLLAGERGLVLNTTVNYQKASNSAIKLMQPDKVLVIADTNNSISLEAHNALVKVLQLQNSKIQIETLSNLPVQQLVERLETAQRNSIALYTPIFRQVDGIPQTPYQTAIRLAEKSNVPIFTYWYPLMGSGVVGGYLLSGELVGQQTALAIIRHVQGQPFVNVEQSSLSAFHYDWRQLTKFGIDFGRLPENSILEYYKPSFYEQYKSIIFVVFAAFVVLISLLVFVVSLNTRRLNLLNELESERQLLESRVLIRTQDLEKAKNEAENSAKAKSEFLANMSHEIRTPMGGVIGLTNLLKQTPLSDKQRQYLDKIGYSADQLLVVINDILDFSKIESGNIELEAHPFSINTVTDYLTATFDTVAQEKGIDFVVSLDSKLHPDLVGDIVRINQVLINLCSNALKFTHQGQVRVRIYPLEGNVDAPTENYPIVFSVSDTGIGIENDKLNSLFDAFTQADTSTTRKFGGTGLGLSISKRLCQLMQGDIQVDSELGGGSTFTAVMHLKLNDQVVLHEDKQLKFDKAMSVLIVDDNPIAIDVLQQQLMLFNLSVETAISAREAMQKINARTTAYDVIISDWTMPVTDGEAFIRKFRAVKTTWHTPVIVLTAYNLDVVESCAAELNISSVLRKPVPESVLFETLKAVTSKGGYEKGMVNTQAFSAMKFLVAEDNEVNQLIICELLASEGACVDIVDNGLQCIEAFIEGHYDMILMDIHMPTMDGVEATQRIRKYKDSTKSAIPIVALTANVMSDDIDYYLSIGMNAHVAKPIHLETLKNTIASLTHTVGDD</sequence>
<feature type="domain" description="Histidine kinase" evidence="7">
    <location>
        <begin position="411"/>
        <end position="636"/>
    </location>
</feature>
<dbReference type="SMART" id="SM00387">
    <property type="entry name" value="HATPase_c"/>
    <property type="match status" value="1"/>
</dbReference>
<feature type="domain" description="Response regulatory" evidence="8">
    <location>
        <begin position="792"/>
        <end position="910"/>
    </location>
</feature>
<organism evidence="9 10">
    <name type="scientific">Catenovulum sediminis</name>
    <dbReference type="NCBI Taxonomy" id="1740262"/>
    <lineage>
        <taxon>Bacteria</taxon>
        <taxon>Pseudomonadati</taxon>
        <taxon>Pseudomonadota</taxon>
        <taxon>Gammaproteobacteria</taxon>
        <taxon>Alteromonadales</taxon>
        <taxon>Alteromonadaceae</taxon>
        <taxon>Catenovulum</taxon>
    </lineage>
</organism>
<dbReference type="InterPro" id="IPR001789">
    <property type="entry name" value="Sig_transdc_resp-reg_receiver"/>
</dbReference>
<dbReference type="CDD" id="cd00156">
    <property type="entry name" value="REC"/>
    <property type="match status" value="1"/>
</dbReference>
<evidence type="ECO:0000313" key="9">
    <source>
        <dbReference type="EMBL" id="MER2490385.1"/>
    </source>
</evidence>
<proteinExistence type="predicted"/>
<dbReference type="InterPro" id="IPR011006">
    <property type="entry name" value="CheY-like_superfamily"/>
</dbReference>
<dbReference type="Pfam" id="PF00072">
    <property type="entry name" value="Response_reg"/>
    <property type="match status" value="2"/>
</dbReference>
<feature type="transmembrane region" description="Helical" evidence="6">
    <location>
        <begin position="341"/>
        <end position="362"/>
    </location>
</feature>
<dbReference type="RefSeq" id="WP_350400206.1">
    <property type="nucleotide sequence ID" value="NZ_JBELOE010000051.1"/>
</dbReference>
<gene>
    <name evidence="9" type="ORF">ABS311_00585</name>
</gene>
<dbReference type="PROSITE" id="PS50109">
    <property type="entry name" value="HIS_KIN"/>
    <property type="match status" value="1"/>
</dbReference>
<reference evidence="9 10" key="1">
    <citation type="submission" date="2024-06" db="EMBL/GenBank/DDBJ databases">
        <authorList>
            <person name="Chen R.Y."/>
        </authorList>
    </citation>
    <scope>NUCLEOTIDE SEQUENCE [LARGE SCALE GENOMIC DNA]</scope>
    <source>
        <strain evidence="9 10">D2</strain>
    </source>
</reference>
<keyword evidence="10" id="KW-1185">Reference proteome</keyword>
<feature type="domain" description="Response regulatory" evidence="8">
    <location>
        <begin position="655"/>
        <end position="773"/>
    </location>
</feature>
<feature type="modified residue" description="4-aspartylphosphate" evidence="5">
    <location>
        <position position="706"/>
    </location>
</feature>
<evidence type="ECO:0000256" key="1">
    <source>
        <dbReference type="ARBA" id="ARBA00000085"/>
    </source>
</evidence>
<dbReference type="SMART" id="SM00388">
    <property type="entry name" value="HisKA"/>
    <property type="match status" value="1"/>
</dbReference>
<dbReference type="InterPro" id="IPR003594">
    <property type="entry name" value="HATPase_dom"/>
</dbReference>
<dbReference type="PANTHER" id="PTHR45339:SF1">
    <property type="entry name" value="HYBRID SIGNAL TRANSDUCTION HISTIDINE KINASE J"/>
    <property type="match status" value="1"/>
</dbReference>
<dbReference type="EMBL" id="JBELOE010000051">
    <property type="protein sequence ID" value="MER2490385.1"/>
    <property type="molecule type" value="Genomic_DNA"/>
</dbReference>
<dbReference type="PRINTS" id="PR00344">
    <property type="entry name" value="BCTRLSENSOR"/>
</dbReference>
<dbReference type="Gene3D" id="1.10.287.130">
    <property type="match status" value="1"/>
</dbReference>
<evidence type="ECO:0000259" key="8">
    <source>
        <dbReference type="PROSITE" id="PS50110"/>
    </source>
</evidence>
<dbReference type="InterPro" id="IPR036097">
    <property type="entry name" value="HisK_dim/P_sf"/>
</dbReference>
<dbReference type="SUPFAM" id="SSF47384">
    <property type="entry name" value="Homodimeric domain of signal transducing histidine kinase"/>
    <property type="match status" value="1"/>
</dbReference>
<dbReference type="Gene3D" id="3.30.565.10">
    <property type="entry name" value="Histidine kinase-like ATPase, C-terminal domain"/>
    <property type="match status" value="1"/>
</dbReference>